<evidence type="ECO:0000256" key="2">
    <source>
        <dbReference type="PROSITE-ProRule" id="PRU00252"/>
    </source>
</evidence>
<organism evidence="3 4">
    <name type="scientific">Acetatifactor muris</name>
    <dbReference type="NCBI Taxonomy" id="879566"/>
    <lineage>
        <taxon>Bacteria</taxon>
        <taxon>Bacillati</taxon>
        <taxon>Bacillota</taxon>
        <taxon>Clostridia</taxon>
        <taxon>Lachnospirales</taxon>
        <taxon>Lachnospiraceae</taxon>
        <taxon>Acetatifactor</taxon>
    </lineage>
</organism>
<sequence>MITGERERMMKDDGLENNGACVVGRIMPGARYSHEAYGERFYRADILACRASGITDIIPLMVFEKVADLERGCPDSIIEVIGQFRSYNRKEEGKSRLELFVFVQGIRYLDDGYVGCGNNNLVCLKGFLCKAPTYRRTPLGREIADILLAVNRPYGKSDYIPCICWGRDAVLASRLDVGSAVEVTGRIQSREYTKKLSEAEEEMRVAYEVSVCRMETVDVQRG</sequence>
<dbReference type="SUPFAM" id="SSF50249">
    <property type="entry name" value="Nucleic acid-binding proteins"/>
    <property type="match status" value="1"/>
</dbReference>
<dbReference type="EMBL" id="OFSM01000020">
    <property type="protein sequence ID" value="SOY30917.1"/>
    <property type="molecule type" value="Genomic_DNA"/>
</dbReference>
<dbReference type="Pfam" id="PF00436">
    <property type="entry name" value="SSB"/>
    <property type="match status" value="1"/>
</dbReference>
<evidence type="ECO:0000313" key="3">
    <source>
        <dbReference type="EMBL" id="SOY30917.1"/>
    </source>
</evidence>
<keyword evidence="1 2" id="KW-0238">DNA-binding</keyword>
<dbReference type="GO" id="GO:0003697">
    <property type="term" value="F:single-stranded DNA binding"/>
    <property type="evidence" value="ECO:0007669"/>
    <property type="project" value="InterPro"/>
</dbReference>
<evidence type="ECO:0000256" key="1">
    <source>
        <dbReference type="ARBA" id="ARBA00023125"/>
    </source>
</evidence>
<dbReference type="InterPro" id="IPR000424">
    <property type="entry name" value="Primosome_PriB/ssb"/>
</dbReference>
<dbReference type="AlphaFoldDB" id="A0A2K4ZKB2"/>
<protein>
    <submittedName>
        <fullName evidence="3">Single-stranded DNA-binding protein ssb</fullName>
    </submittedName>
</protein>
<dbReference type="Proteomes" id="UP000236311">
    <property type="component" value="Unassembled WGS sequence"/>
</dbReference>
<dbReference type="NCBIfam" id="NF004476">
    <property type="entry name" value="PRK05813.1"/>
    <property type="match status" value="1"/>
</dbReference>
<accession>A0A2K4ZKB2</accession>
<proteinExistence type="predicted"/>
<gene>
    <name evidence="3" type="primary">ssb_3</name>
    <name evidence="3" type="ORF">AMURIS_03651</name>
</gene>
<reference evidence="3 4" key="1">
    <citation type="submission" date="2018-01" db="EMBL/GenBank/DDBJ databases">
        <authorList>
            <person name="Gaut B.S."/>
            <person name="Morton B.R."/>
            <person name="Clegg M.T."/>
            <person name="Duvall M.R."/>
        </authorList>
    </citation>
    <scope>NUCLEOTIDE SEQUENCE [LARGE SCALE GENOMIC DNA]</scope>
    <source>
        <strain evidence="3">GP69</strain>
    </source>
</reference>
<dbReference type="Gene3D" id="2.40.50.140">
    <property type="entry name" value="Nucleic acid-binding proteins"/>
    <property type="match status" value="2"/>
</dbReference>
<dbReference type="InterPro" id="IPR012340">
    <property type="entry name" value="NA-bd_OB-fold"/>
</dbReference>
<keyword evidence="4" id="KW-1185">Reference proteome</keyword>
<evidence type="ECO:0000313" key="4">
    <source>
        <dbReference type="Proteomes" id="UP000236311"/>
    </source>
</evidence>
<name>A0A2K4ZKB2_9FIRM</name>
<dbReference type="PROSITE" id="PS50935">
    <property type="entry name" value="SSB"/>
    <property type="match status" value="1"/>
</dbReference>